<dbReference type="PANTHER" id="PTHR10926">
    <property type="entry name" value="CELL CYCLE CONTROL PROTEIN 50"/>
    <property type="match status" value="1"/>
</dbReference>
<keyword evidence="5 6" id="KW-0472">Membrane</keyword>
<evidence type="ECO:0000256" key="4">
    <source>
        <dbReference type="ARBA" id="ARBA00022989"/>
    </source>
</evidence>
<evidence type="ECO:0000256" key="2">
    <source>
        <dbReference type="ARBA" id="ARBA00009457"/>
    </source>
</evidence>
<dbReference type="GeneID" id="103720938"/>
<dbReference type="Pfam" id="PF03381">
    <property type="entry name" value="CDC50"/>
    <property type="match status" value="1"/>
</dbReference>
<protein>
    <recommendedName>
        <fullName evidence="6">ALA-interacting subunit</fullName>
    </recommendedName>
</protein>
<comment type="similarity">
    <text evidence="2 6">Belongs to the CDC50/LEM3 family.</text>
</comment>
<dbReference type="GO" id="GO:0005783">
    <property type="term" value="C:endoplasmic reticulum"/>
    <property type="evidence" value="ECO:0007669"/>
    <property type="project" value="TreeGrafter"/>
</dbReference>
<feature type="compositionally biased region" description="Low complexity" evidence="7">
    <location>
        <begin position="1"/>
        <end position="13"/>
    </location>
</feature>
<evidence type="ECO:0000313" key="9">
    <source>
        <dbReference type="Proteomes" id="UP000228380"/>
    </source>
</evidence>
<feature type="transmembrane region" description="Helical" evidence="8">
    <location>
        <begin position="312"/>
        <end position="334"/>
    </location>
</feature>
<dbReference type="GO" id="GO:0005794">
    <property type="term" value="C:Golgi apparatus"/>
    <property type="evidence" value="ECO:0007669"/>
    <property type="project" value="TreeGrafter"/>
</dbReference>
<evidence type="ECO:0000256" key="3">
    <source>
        <dbReference type="ARBA" id="ARBA00022692"/>
    </source>
</evidence>
<proteinExistence type="inferred from homology"/>
<dbReference type="Proteomes" id="UP000228380">
    <property type="component" value="Unplaced"/>
</dbReference>
<evidence type="ECO:0000256" key="8">
    <source>
        <dbReference type="SAM" id="Phobius"/>
    </source>
</evidence>
<evidence type="ECO:0000256" key="1">
    <source>
        <dbReference type="ARBA" id="ARBA00004141"/>
    </source>
</evidence>
<name>A0A8B7CY64_PHODC</name>
<dbReference type="AlphaFoldDB" id="A0A8B7CY64"/>
<dbReference type="InterPro" id="IPR005045">
    <property type="entry name" value="CDC50/LEM3_fam"/>
</dbReference>
<feature type="region of interest" description="Disordered" evidence="7">
    <location>
        <begin position="146"/>
        <end position="169"/>
    </location>
</feature>
<organism evidence="9 10">
    <name type="scientific">Phoenix dactylifera</name>
    <name type="common">Date palm</name>
    <dbReference type="NCBI Taxonomy" id="42345"/>
    <lineage>
        <taxon>Eukaryota</taxon>
        <taxon>Viridiplantae</taxon>
        <taxon>Streptophyta</taxon>
        <taxon>Embryophyta</taxon>
        <taxon>Tracheophyta</taxon>
        <taxon>Spermatophyta</taxon>
        <taxon>Magnoliopsida</taxon>
        <taxon>Liliopsida</taxon>
        <taxon>Arecaceae</taxon>
        <taxon>Coryphoideae</taxon>
        <taxon>Phoeniceae</taxon>
        <taxon>Phoenix</taxon>
    </lineage>
</organism>
<dbReference type="KEGG" id="pda:103720938"/>
<keyword evidence="3 8" id="KW-0812">Transmembrane</keyword>
<reference evidence="10 11" key="1">
    <citation type="submission" date="2025-04" db="UniProtKB">
        <authorList>
            <consortium name="RefSeq"/>
        </authorList>
    </citation>
    <scope>IDENTIFICATION</scope>
    <source>
        <tissue evidence="10 11">Young leaves</tissue>
    </source>
</reference>
<comment type="subcellular location">
    <subcellularLocation>
        <location evidence="1">Membrane</location>
        <topology evidence="1">Multi-pass membrane protein</topology>
    </subcellularLocation>
</comment>
<keyword evidence="4 8" id="KW-1133">Transmembrane helix</keyword>
<sequence length="354" mass="39318">MMNNLGASAAGSSSGSGSGEGSAPRRNSKRPKYSKFTQQELPACKPILTPQWVISVFTLVGIIFVPIGVISLMASHDVVEIVDWYDSACIPQNMTNDKVAYMQNAATDKTCTRTLKVLKNMDQPIYVYYQLDNFYQNHRRYVKSRNDAQLRSADEASETSGCDPEKTTADGSPIVPCGLIAWSLFNDTYSFKQGNENVMVNKKGISWKSDRDHKFGKDVYPKNFQNGSLIGGAKLDPNKSLSEQEDLIVWMRTAALPTFRKLYGKIEVDLKANDSITVTLKNNYNTYSFNGKKKLVLSTTSWLGGKNDFLGIAYLTVGGSCFFLAAAFTVVYLVKPRKLGDPSYLSWNRSPLGY</sequence>
<dbReference type="PANTHER" id="PTHR10926:SF0">
    <property type="entry name" value="CDC50, ISOFORM A"/>
    <property type="match status" value="1"/>
</dbReference>
<evidence type="ECO:0000313" key="11">
    <source>
        <dbReference type="RefSeq" id="XP_038975182.1"/>
    </source>
</evidence>
<gene>
    <name evidence="10" type="primary">LOC103720938</name>
    <name evidence="11" type="synonym">LOC120106278</name>
</gene>
<dbReference type="PIRSF" id="PIRSF015840">
    <property type="entry name" value="DUF284_TM_euk"/>
    <property type="match status" value="1"/>
</dbReference>
<keyword evidence="9" id="KW-1185">Reference proteome</keyword>
<dbReference type="KEGG" id="pda:120106278"/>
<evidence type="ECO:0000256" key="5">
    <source>
        <dbReference type="ARBA" id="ARBA00023136"/>
    </source>
</evidence>
<dbReference type="GO" id="GO:0005886">
    <property type="term" value="C:plasma membrane"/>
    <property type="evidence" value="ECO:0007669"/>
    <property type="project" value="TreeGrafter"/>
</dbReference>
<dbReference type="OrthoDB" id="340608at2759"/>
<dbReference type="RefSeq" id="XP_008809131.3">
    <property type="nucleotide sequence ID" value="XM_008810909.4"/>
</dbReference>
<evidence type="ECO:0000256" key="7">
    <source>
        <dbReference type="SAM" id="MobiDB-lite"/>
    </source>
</evidence>
<accession>A0A8B7CY64</accession>
<evidence type="ECO:0000313" key="10">
    <source>
        <dbReference type="RefSeq" id="XP_008809131.3"/>
    </source>
</evidence>
<dbReference type="RefSeq" id="XP_038975182.1">
    <property type="nucleotide sequence ID" value="XM_039119254.1"/>
</dbReference>
<feature type="region of interest" description="Disordered" evidence="7">
    <location>
        <begin position="1"/>
        <end position="35"/>
    </location>
</feature>
<evidence type="ECO:0000256" key="6">
    <source>
        <dbReference type="PIRNR" id="PIRNR015840"/>
    </source>
</evidence>
<feature type="transmembrane region" description="Helical" evidence="8">
    <location>
        <begin position="52"/>
        <end position="74"/>
    </location>
</feature>